<feature type="compositionally biased region" description="Polar residues" evidence="1">
    <location>
        <begin position="210"/>
        <end position="221"/>
    </location>
</feature>
<sequence length="343" mass="35471">METIKEAVQAAENYLWGNDEVSNPASGEEPLAGVQGKGTATDPYDAGNAPKDVALQHAKDSEKYAAQMKNEKEEEAAAQHEPENRKPIPRGLVPDSGSSTTSAGGQLQSKEPPKIKTGIPVKSPPAEAGVLPTGPHSETTAMPTPSPSPTGGSTMSNKVPELPPKANPPPPILASNVTPGDGGAIGQGSERNAVAPEALPAPRIPPFPQVNDNVPSSQNTGAADSQAQAQAQTPPHDEHHVRSTGYAAEGGDFDAAGPGAGKEADRLLTEHHQDVTHGKKQADNEGYVTPTQHSKPSAAAKNGNNAGVNGSSNKNKTSSHHHAIPHPSISHLKDKLHIGKHQS</sequence>
<feature type="compositionally biased region" description="Polar residues" evidence="1">
    <location>
        <begin position="96"/>
        <end position="109"/>
    </location>
</feature>
<protein>
    <submittedName>
        <fullName evidence="2">Uncharacterized protein</fullName>
    </submittedName>
</protein>
<feature type="compositionally biased region" description="Low complexity" evidence="1">
    <location>
        <begin position="294"/>
        <end position="316"/>
    </location>
</feature>
<name>A0A1J9PNY5_9EURO</name>
<feature type="compositionally biased region" description="Low complexity" evidence="1">
    <location>
        <begin position="139"/>
        <end position="156"/>
    </location>
</feature>
<dbReference type="VEuPathDB" id="FungiDB:AJ78_02042"/>
<accession>A0A1J9PNY5</accession>
<proteinExistence type="predicted"/>
<dbReference type="OrthoDB" id="5388207at2759"/>
<keyword evidence="3" id="KW-1185">Reference proteome</keyword>
<reference evidence="2 3" key="1">
    <citation type="submission" date="2015-07" db="EMBL/GenBank/DDBJ databases">
        <title>Emmonsia species relationships and genome sequence.</title>
        <authorList>
            <consortium name="The Broad Institute Genomics Platform"/>
            <person name="Cuomo C.A."/>
            <person name="Munoz J.F."/>
            <person name="Imamovic A."/>
            <person name="Priest M.E."/>
            <person name="Young S."/>
            <person name="Clay O.K."/>
            <person name="McEwen J.G."/>
        </authorList>
    </citation>
    <scope>NUCLEOTIDE SEQUENCE [LARGE SCALE GENOMIC DNA]</scope>
    <source>
        <strain evidence="2 3">UAMH 9510</strain>
    </source>
</reference>
<dbReference type="AlphaFoldDB" id="A0A1J9PNY5"/>
<organism evidence="2 3">
    <name type="scientific">Emergomyces pasteurianus Ep9510</name>
    <dbReference type="NCBI Taxonomy" id="1447872"/>
    <lineage>
        <taxon>Eukaryota</taxon>
        <taxon>Fungi</taxon>
        <taxon>Dikarya</taxon>
        <taxon>Ascomycota</taxon>
        <taxon>Pezizomycotina</taxon>
        <taxon>Eurotiomycetes</taxon>
        <taxon>Eurotiomycetidae</taxon>
        <taxon>Onygenales</taxon>
        <taxon>Ajellomycetaceae</taxon>
        <taxon>Emergomyces</taxon>
    </lineage>
</organism>
<feature type="compositionally biased region" description="Low complexity" evidence="1">
    <location>
        <begin position="245"/>
        <end position="257"/>
    </location>
</feature>
<feature type="compositionally biased region" description="Low complexity" evidence="1">
    <location>
        <begin position="222"/>
        <end position="232"/>
    </location>
</feature>
<evidence type="ECO:0000313" key="3">
    <source>
        <dbReference type="Proteomes" id="UP000182235"/>
    </source>
</evidence>
<feature type="compositionally biased region" description="Basic and acidic residues" evidence="1">
    <location>
        <begin position="57"/>
        <end position="86"/>
    </location>
</feature>
<feature type="compositionally biased region" description="Basic and acidic residues" evidence="1">
    <location>
        <begin position="262"/>
        <end position="283"/>
    </location>
</feature>
<evidence type="ECO:0000256" key="1">
    <source>
        <dbReference type="SAM" id="MobiDB-lite"/>
    </source>
</evidence>
<evidence type="ECO:0000313" key="2">
    <source>
        <dbReference type="EMBL" id="OJD17870.1"/>
    </source>
</evidence>
<feature type="compositionally biased region" description="Pro residues" evidence="1">
    <location>
        <begin position="161"/>
        <end position="172"/>
    </location>
</feature>
<dbReference type="EMBL" id="LGRN01000052">
    <property type="protein sequence ID" value="OJD17870.1"/>
    <property type="molecule type" value="Genomic_DNA"/>
</dbReference>
<dbReference type="STRING" id="1447872.A0A1J9PNY5"/>
<dbReference type="Proteomes" id="UP000182235">
    <property type="component" value="Unassembled WGS sequence"/>
</dbReference>
<gene>
    <name evidence="2" type="ORF">AJ78_02042</name>
</gene>
<feature type="region of interest" description="Disordered" evidence="1">
    <location>
        <begin position="15"/>
        <end position="343"/>
    </location>
</feature>
<comment type="caution">
    <text evidence="2">The sequence shown here is derived from an EMBL/GenBank/DDBJ whole genome shotgun (WGS) entry which is preliminary data.</text>
</comment>